<protein>
    <recommendedName>
        <fullName evidence="2">ABC transporter domain-containing protein</fullName>
    </recommendedName>
</protein>
<proteinExistence type="predicted"/>
<dbReference type="AlphaFoldDB" id="A0A4V1KII8"/>
<dbReference type="RefSeq" id="WP_128778635.1">
    <property type="nucleotide sequence ID" value="NZ_RYFI01000017.1"/>
</dbReference>
<feature type="domain" description="ABC transporter" evidence="2">
    <location>
        <begin position="2"/>
        <end position="222"/>
    </location>
</feature>
<evidence type="ECO:0000256" key="1">
    <source>
        <dbReference type="SAM" id="MobiDB-lite"/>
    </source>
</evidence>
<dbReference type="Gene3D" id="3.40.50.300">
    <property type="entry name" value="P-loop containing nucleotide triphosphate hydrolases"/>
    <property type="match status" value="1"/>
</dbReference>
<keyword evidence="4" id="KW-1185">Reference proteome</keyword>
<comment type="caution">
    <text evidence="3">The sequence shown here is derived from an EMBL/GenBank/DDBJ whole genome shotgun (WGS) entry which is preliminary data.</text>
</comment>
<feature type="region of interest" description="Disordered" evidence="1">
    <location>
        <begin position="223"/>
        <end position="251"/>
    </location>
</feature>
<evidence type="ECO:0000313" key="4">
    <source>
        <dbReference type="Proteomes" id="UP000289708"/>
    </source>
</evidence>
<name>A0A4V1KII8_9HYPH</name>
<dbReference type="InterPro" id="IPR003439">
    <property type="entry name" value="ABC_transporter-like_ATP-bd"/>
</dbReference>
<dbReference type="OrthoDB" id="9778870at2"/>
<dbReference type="SUPFAM" id="SSF52540">
    <property type="entry name" value="P-loop containing nucleoside triphosphate hydrolases"/>
    <property type="match status" value="1"/>
</dbReference>
<dbReference type="PANTHER" id="PTHR46743">
    <property type="entry name" value="TEICHOIC ACIDS EXPORT ATP-BINDING PROTEIN TAGH"/>
    <property type="match status" value="1"/>
</dbReference>
<evidence type="ECO:0000313" key="3">
    <source>
        <dbReference type="EMBL" id="RXF70842.1"/>
    </source>
</evidence>
<sequence>MFELHNVWKEHRRPDQNEEWVLKDVSVEIPVGGRIALLGADRSANTMVLRLLSGVVDPDKGAVRRIGKPCWPFDYSNFTDSRATLRQNATFLARVYGVEADEVARIAIELSGVRAVRGKMLGNYLAVDRKALQLGLTLALQFDHYFVDEKLPNAPPETVAKIDAAIADRTADATVVWATTRPEMVAGYCDAGLVLDQGSLTFYTDFTEAAEAYRQIADNEARTRNVRKSRDPNRRRRSARRQSAVDLEKPR</sequence>
<accession>A0A4V1KII8</accession>
<gene>
    <name evidence="3" type="ORF">EK403_16870</name>
</gene>
<dbReference type="InterPro" id="IPR050683">
    <property type="entry name" value="Bact_Polysacc_Export_ATP-bd"/>
</dbReference>
<reference evidence="3 4" key="1">
    <citation type="submission" date="2018-12" db="EMBL/GenBank/DDBJ databases">
        <title>bacterium Hansschlegelia zhihuaiae S113.</title>
        <authorList>
            <person name="He J."/>
        </authorList>
    </citation>
    <scope>NUCLEOTIDE SEQUENCE [LARGE SCALE GENOMIC DNA]</scope>
    <source>
        <strain evidence="3 4">S 113</strain>
    </source>
</reference>
<dbReference type="PANTHER" id="PTHR46743:SF2">
    <property type="entry name" value="TEICHOIC ACIDS EXPORT ATP-BINDING PROTEIN TAGH"/>
    <property type="match status" value="1"/>
</dbReference>
<dbReference type="GO" id="GO:0016887">
    <property type="term" value="F:ATP hydrolysis activity"/>
    <property type="evidence" value="ECO:0007669"/>
    <property type="project" value="InterPro"/>
</dbReference>
<dbReference type="PROSITE" id="PS50893">
    <property type="entry name" value="ABC_TRANSPORTER_2"/>
    <property type="match status" value="1"/>
</dbReference>
<feature type="compositionally biased region" description="Basic and acidic residues" evidence="1">
    <location>
        <begin position="223"/>
        <end position="232"/>
    </location>
</feature>
<evidence type="ECO:0000259" key="2">
    <source>
        <dbReference type="PROSITE" id="PS50893"/>
    </source>
</evidence>
<dbReference type="GO" id="GO:0005524">
    <property type="term" value="F:ATP binding"/>
    <property type="evidence" value="ECO:0007669"/>
    <property type="project" value="InterPro"/>
</dbReference>
<dbReference type="Proteomes" id="UP000289708">
    <property type="component" value="Unassembled WGS sequence"/>
</dbReference>
<dbReference type="InterPro" id="IPR027417">
    <property type="entry name" value="P-loop_NTPase"/>
</dbReference>
<dbReference type="EMBL" id="RYFI01000017">
    <property type="protein sequence ID" value="RXF70842.1"/>
    <property type="molecule type" value="Genomic_DNA"/>
</dbReference>
<organism evidence="3 4">
    <name type="scientific">Hansschlegelia zhihuaiae</name>
    <dbReference type="NCBI Taxonomy" id="405005"/>
    <lineage>
        <taxon>Bacteria</taxon>
        <taxon>Pseudomonadati</taxon>
        <taxon>Pseudomonadota</taxon>
        <taxon>Alphaproteobacteria</taxon>
        <taxon>Hyphomicrobiales</taxon>
        <taxon>Methylopilaceae</taxon>
        <taxon>Hansschlegelia</taxon>
    </lineage>
</organism>